<reference evidence="1 2" key="1">
    <citation type="submission" date="2016-05" db="EMBL/GenBank/DDBJ databases">
        <title>Microbial solvent formation.</title>
        <authorList>
            <person name="Poehlein A."/>
            <person name="Montoya Solano J.D."/>
            <person name="Flitsch S."/>
            <person name="Krabben P."/>
            <person name="Duerre P."/>
            <person name="Daniel R."/>
        </authorList>
    </citation>
    <scope>NUCLEOTIDE SEQUENCE [LARGE SCALE GENOMIC DNA]</scope>
    <source>
        <strain evidence="1 2">DSM 2619</strain>
    </source>
</reference>
<accession>A0A1S8TKM1</accession>
<gene>
    <name evidence="1" type="ORF">CLPUN_20080</name>
</gene>
<evidence type="ECO:0000313" key="1">
    <source>
        <dbReference type="EMBL" id="OOM78149.1"/>
    </source>
</evidence>
<keyword evidence="2" id="KW-1185">Reference proteome</keyword>
<proteinExistence type="predicted"/>
<evidence type="ECO:0000313" key="2">
    <source>
        <dbReference type="Proteomes" id="UP000190890"/>
    </source>
</evidence>
<protein>
    <submittedName>
        <fullName evidence="1">Uncharacterized protein</fullName>
    </submittedName>
</protein>
<comment type="caution">
    <text evidence="1">The sequence shown here is derived from an EMBL/GenBank/DDBJ whole genome shotgun (WGS) entry which is preliminary data.</text>
</comment>
<sequence>MNYRIEKSKSNSINYPFTQNITHNKASNILVNFLKHFINLFTSFMSSIFTPTKYTYNEITNTKSNNINYYYEDITDLKLKASQRTFL</sequence>
<dbReference type="EMBL" id="LZZM01000132">
    <property type="protein sequence ID" value="OOM78149.1"/>
    <property type="molecule type" value="Genomic_DNA"/>
</dbReference>
<name>A0A1S8TKM1_9CLOT</name>
<dbReference type="RefSeq" id="WP_077847154.1">
    <property type="nucleotide sequence ID" value="NZ_LZZM01000132.1"/>
</dbReference>
<dbReference type="AlphaFoldDB" id="A0A1S8TKM1"/>
<dbReference type="OrthoDB" id="1935471at2"/>
<organism evidence="1 2">
    <name type="scientific">Clostridium puniceum</name>
    <dbReference type="NCBI Taxonomy" id="29367"/>
    <lineage>
        <taxon>Bacteria</taxon>
        <taxon>Bacillati</taxon>
        <taxon>Bacillota</taxon>
        <taxon>Clostridia</taxon>
        <taxon>Eubacteriales</taxon>
        <taxon>Clostridiaceae</taxon>
        <taxon>Clostridium</taxon>
    </lineage>
</organism>
<dbReference type="Proteomes" id="UP000190890">
    <property type="component" value="Unassembled WGS sequence"/>
</dbReference>